<dbReference type="RefSeq" id="XP_038751080.1">
    <property type="nucleotide sequence ID" value="XM_038883485.1"/>
</dbReference>
<dbReference type="EMBL" id="JAATWM020000002">
    <property type="protein sequence ID" value="KAF9881619.1"/>
    <property type="molecule type" value="Genomic_DNA"/>
</dbReference>
<comment type="caution">
    <text evidence="1">The sequence shown here is derived from an EMBL/GenBank/DDBJ whole genome shotgun (WGS) entry which is preliminary data.</text>
</comment>
<name>A0A9P6IFS2_9PEZI</name>
<dbReference type="Pfam" id="PF08615">
    <property type="entry name" value="RNase_H2_suC"/>
    <property type="match status" value="1"/>
</dbReference>
<dbReference type="GeneID" id="62156559"/>
<dbReference type="PANTHER" id="PTHR47204">
    <property type="entry name" value="OS02G0168900 PROTEIN"/>
    <property type="match status" value="1"/>
</dbReference>
<protein>
    <submittedName>
        <fullName evidence="1">Ribonuclease h2 subunit c</fullName>
    </submittedName>
</protein>
<dbReference type="GO" id="GO:0006401">
    <property type="term" value="P:RNA catabolic process"/>
    <property type="evidence" value="ECO:0007669"/>
    <property type="project" value="InterPro"/>
</dbReference>
<dbReference type="Gene3D" id="2.40.128.680">
    <property type="match status" value="1"/>
</dbReference>
<gene>
    <name evidence="1" type="ORF">CkaCkLH20_00765</name>
</gene>
<dbReference type="InterPro" id="IPR013924">
    <property type="entry name" value="RNase_H2_suC"/>
</dbReference>
<sequence>MSQPILSIQSNDSTKTSKAVANLLPCRIHHDGSVGEINSSFWNPTKTDDGKNVAYFRGRKLHGTTVKLPEQYKGVVMEKSDKVENRRHEVDEEVEQEEERVDVGAMDIKTEFDEMVVWGHEASAEAGSDPYVRSIEEWLSIAEQIHSYPSPETKNGA</sequence>
<keyword evidence="2" id="KW-1185">Reference proteome</keyword>
<evidence type="ECO:0000313" key="1">
    <source>
        <dbReference type="EMBL" id="KAF9881619.1"/>
    </source>
</evidence>
<reference evidence="1" key="1">
    <citation type="submission" date="2020-03" db="EMBL/GenBank/DDBJ databases">
        <authorList>
            <person name="He L."/>
        </authorList>
    </citation>
    <scope>NUCLEOTIDE SEQUENCE</scope>
    <source>
        <strain evidence="1">CkLH20</strain>
    </source>
</reference>
<dbReference type="Proteomes" id="UP000781932">
    <property type="component" value="Unassembled WGS sequence"/>
</dbReference>
<evidence type="ECO:0000313" key="2">
    <source>
        <dbReference type="Proteomes" id="UP000781932"/>
    </source>
</evidence>
<proteinExistence type="predicted"/>
<dbReference type="GO" id="GO:0032299">
    <property type="term" value="C:ribonuclease H2 complex"/>
    <property type="evidence" value="ECO:0007669"/>
    <property type="project" value="InterPro"/>
</dbReference>
<reference evidence="1" key="2">
    <citation type="submission" date="2020-11" db="EMBL/GenBank/DDBJ databases">
        <title>Whole genome sequencing of Colletotrichum sp.</title>
        <authorList>
            <person name="Li H."/>
        </authorList>
    </citation>
    <scope>NUCLEOTIDE SEQUENCE</scope>
    <source>
        <strain evidence="1">CkLH20</strain>
    </source>
</reference>
<dbReference type="AlphaFoldDB" id="A0A9P6IFS2"/>
<accession>A0A9P6IFS2</accession>
<organism evidence="1 2">
    <name type="scientific">Colletotrichum karsti</name>
    <dbReference type="NCBI Taxonomy" id="1095194"/>
    <lineage>
        <taxon>Eukaryota</taxon>
        <taxon>Fungi</taxon>
        <taxon>Dikarya</taxon>
        <taxon>Ascomycota</taxon>
        <taxon>Pezizomycotina</taxon>
        <taxon>Sordariomycetes</taxon>
        <taxon>Hypocreomycetidae</taxon>
        <taxon>Glomerellales</taxon>
        <taxon>Glomerellaceae</taxon>
        <taxon>Colletotrichum</taxon>
        <taxon>Colletotrichum boninense species complex</taxon>
    </lineage>
</organism>
<dbReference type="CDD" id="cd09271">
    <property type="entry name" value="RNase_H2-C"/>
    <property type="match status" value="1"/>
</dbReference>
<dbReference type="OrthoDB" id="6222486at2759"/>
<dbReference type="PANTHER" id="PTHR47204:SF1">
    <property type="entry name" value="RIBONUCLEASE H2 SUBUNIT C"/>
    <property type="match status" value="1"/>
</dbReference>